<keyword evidence="1" id="KW-0732">Signal</keyword>
<dbReference type="InterPro" id="IPR035810">
    <property type="entry name" value="PEBP_euk"/>
</dbReference>
<comment type="caution">
    <text evidence="2">The sequence shown here is derived from an EMBL/GenBank/DDBJ whole genome shotgun (WGS) entry which is preliminary data.</text>
</comment>
<dbReference type="EMBL" id="LCUC01000084">
    <property type="protein sequence ID" value="KKY37463.1"/>
    <property type="molecule type" value="Genomic_DNA"/>
</dbReference>
<gene>
    <name evidence="2" type="ORF">UCDDA912_g02518</name>
</gene>
<organism evidence="2 3">
    <name type="scientific">Diaporthe ampelina</name>
    <dbReference type="NCBI Taxonomy" id="1214573"/>
    <lineage>
        <taxon>Eukaryota</taxon>
        <taxon>Fungi</taxon>
        <taxon>Dikarya</taxon>
        <taxon>Ascomycota</taxon>
        <taxon>Pezizomycotina</taxon>
        <taxon>Sordariomycetes</taxon>
        <taxon>Sordariomycetidae</taxon>
        <taxon>Diaporthales</taxon>
        <taxon>Diaporthaceae</taxon>
        <taxon>Diaporthe</taxon>
    </lineage>
</organism>
<dbReference type="OrthoDB" id="2506647at2759"/>
<evidence type="ECO:0000313" key="3">
    <source>
        <dbReference type="Proteomes" id="UP000034680"/>
    </source>
</evidence>
<dbReference type="SUPFAM" id="SSF49777">
    <property type="entry name" value="PEBP-like"/>
    <property type="match status" value="1"/>
</dbReference>
<dbReference type="PANTHER" id="PTHR11362:SF82">
    <property type="entry name" value="PHOSPHATIDYLETHANOLAMINE-BINDING PROTEIN 4"/>
    <property type="match status" value="1"/>
</dbReference>
<reference evidence="2 3" key="1">
    <citation type="submission" date="2015-05" db="EMBL/GenBank/DDBJ databases">
        <title>Distinctive expansion of gene families associated with plant cell wall degradation and secondary metabolism in the genomes of grapevine trunk pathogens.</title>
        <authorList>
            <person name="Lawrence D.P."/>
            <person name="Travadon R."/>
            <person name="Rolshausen P.E."/>
            <person name="Baumgartner K."/>
        </authorList>
    </citation>
    <scope>NUCLEOTIDE SEQUENCE [LARGE SCALE GENOMIC DNA]</scope>
    <source>
        <strain evidence="2">DA912</strain>
    </source>
</reference>
<dbReference type="Proteomes" id="UP000034680">
    <property type="component" value="Unassembled WGS sequence"/>
</dbReference>
<dbReference type="Pfam" id="PF01161">
    <property type="entry name" value="PBP"/>
    <property type="match status" value="1"/>
</dbReference>
<evidence type="ECO:0000313" key="2">
    <source>
        <dbReference type="EMBL" id="KKY37463.1"/>
    </source>
</evidence>
<dbReference type="AlphaFoldDB" id="A0A0G2HRI7"/>
<dbReference type="STRING" id="1214573.A0A0G2HRI7"/>
<sequence length="233" mass="24232">MLTHAILALIAATAPALAIPPPIFGLPVSDYDTELSVAYTLTGNTTVVQAGQLFGGNITQDQPALALDPTKYPSVASYDGQYVVVMVDPDATTPDNPDHRFILHWLAPNVTQGAPGSATAPGQTGLAQLTNATENFTPYRSPGPALNSSAHRYILYAFRQPEGFAVPSEFDTFAGGANRMGFNLTGFVEAAGLGNPAAAEYMYVSRQAAVPGDFVALPGGEFPGGNGNAIFAV</sequence>
<accession>A0A0G2HRI7</accession>
<keyword evidence="3" id="KW-1185">Reference proteome</keyword>
<dbReference type="CDD" id="cd00866">
    <property type="entry name" value="PEBP_euk"/>
    <property type="match status" value="1"/>
</dbReference>
<reference evidence="2 3" key="2">
    <citation type="submission" date="2015-05" db="EMBL/GenBank/DDBJ databases">
        <authorList>
            <person name="Morales-Cruz A."/>
            <person name="Amrine K.C."/>
            <person name="Cantu D."/>
        </authorList>
    </citation>
    <scope>NUCLEOTIDE SEQUENCE [LARGE SCALE GENOMIC DNA]</scope>
    <source>
        <strain evidence="2">DA912</strain>
    </source>
</reference>
<name>A0A0G2HRI7_9PEZI</name>
<protein>
    <submittedName>
        <fullName evidence="2">Putative phosphatidylethanolamine-binding protein pebp</fullName>
    </submittedName>
</protein>
<feature type="signal peptide" evidence="1">
    <location>
        <begin position="1"/>
        <end position="18"/>
    </location>
</feature>
<proteinExistence type="predicted"/>
<evidence type="ECO:0000256" key="1">
    <source>
        <dbReference type="SAM" id="SignalP"/>
    </source>
</evidence>
<dbReference type="InterPro" id="IPR036610">
    <property type="entry name" value="PEBP-like_sf"/>
</dbReference>
<dbReference type="PANTHER" id="PTHR11362">
    <property type="entry name" value="PHOSPHATIDYLETHANOLAMINE-BINDING PROTEIN"/>
    <property type="match status" value="1"/>
</dbReference>
<dbReference type="Gene3D" id="3.90.280.10">
    <property type="entry name" value="PEBP-like"/>
    <property type="match status" value="1"/>
</dbReference>
<dbReference type="InterPro" id="IPR008914">
    <property type="entry name" value="PEBP"/>
</dbReference>
<feature type="chain" id="PRO_5002545071" evidence="1">
    <location>
        <begin position="19"/>
        <end position="233"/>
    </location>
</feature>